<protein>
    <recommendedName>
        <fullName evidence="3">DUF4219 domain-containing protein</fullName>
    </recommendedName>
</protein>
<dbReference type="RefSeq" id="XP_007871803.1">
    <property type="nucleotide sequence ID" value="XM_007873612.1"/>
</dbReference>
<sequence>MSQAKRTFPALGERNYGSWADDMEAYLKTLDLWDVTSDPTAAPELYSETTPTIEDKREQRKWEARKGRAAGEIWLALEDGQKLKEVHVQQKPGAHFNAYDVLLGLRKDEGESLVSLMARADKAMQDIRSLRPKDFTIEQLDEELASMSLIRSLPAEYNNFVSSLLLLDSLSLSKLQSAFQNEETQRTTRGFSSTPSLALKASGSPSFAHDVRCSFCDAVGHSEASCFAKEKATKAAKAKTAERRQER</sequence>
<accession>S7PPE1</accession>
<dbReference type="KEGG" id="gtr:GLOTRDRAFT_134671"/>
<dbReference type="AlphaFoldDB" id="S7PPE1"/>
<gene>
    <name evidence="1" type="ORF">GLOTRDRAFT_134671</name>
</gene>
<reference evidence="1 2" key="1">
    <citation type="journal article" date="2012" name="Science">
        <title>The Paleozoic origin of enzymatic lignin decomposition reconstructed from 31 fungal genomes.</title>
        <authorList>
            <person name="Floudas D."/>
            <person name="Binder M."/>
            <person name="Riley R."/>
            <person name="Barry K."/>
            <person name="Blanchette R.A."/>
            <person name="Henrissat B."/>
            <person name="Martinez A.T."/>
            <person name="Otillar R."/>
            <person name="Spatafora J.W."/>
            <person name="Yadav J.S."/>
            <person name="Aerts A."/>
            <person name="Benoit I."/>
            <person name="Boyd A."/>
            <person name="Carlson A."/>
            <person name="Copeland A."/>
            <person name="Coutinho P.M."/>
            <person name="de Vries R.P."/>
            <person name="Ferreira P."/>
            <person name="Findley K."/>
            <person name="Foster B."/>
            <person name="Gaskell J."/>
            <person name="Glotzer D."/>
            <person name="Gorecki P."/>
            <person name="Heitman J."/>
            <person name="Hesse C."/>
            <person name="Hori C."/>
            <person name="Igarashi K."/>
            <person name="Jurgens J.A."/>
            <person name="Kallen N."/>
            <person name="Kersten P."/>
            <person name="Kohler A."/>
            <person name="Kuees U."/>
            <person name="Kumar T.K.A."/>
            <person name="Kuo A."/>
            <person name="LaButti K."/>
            <person name="Larrondo L.F."/>
            <person name="Lindquist E."/>
            <person name="Ling A."/>
            <person name="Lombard V."/>
            <person name="Lucas S."/>
            <person name="Lundell T."/>
            <person name="Martin R."/>
            <person name="McLaughlin D.J."/>
            <person name="Morgenstern I."/>
            <person name="Morin E."/>
            <person name="Murat C."/>
            <person name="Nagy L.G."/>
            <person name="Nolan M."/>
            <person name="Ohm R.A."/>
            <person name="Patyshakuliyeva A."/>
            <person name="Rokas A."/>
            <person name="Ruiz-Duenas F.J."/>
            <person name="Sabat G."/>
            <person name="Salamov A."/>
            <person name="Samejima M."/>
            <person name="Schmutz J."/>
            <person name="Slot J.C."/>
            <person name="St John F."/>
            <person name="Stenlid J."/>
            <person name="Sun H."/>
            <person name="Sun S."/>
            <person name="Syed K."/>
            <person name="Tsang A."/>
            <person name="Wiebenga A."/>
            <person name="Young D."/>
            <person name="Pisabarro A."/>
            <person name="Eastwood D.C."/>
            <person name="Martin F."/>
            <person name="Cullen D."/>
            <person name="Grigoriev I.V."/>
            <person name="Hibbett D.S."/>
        </authorList>
    </citation>
    <scope>NUCLEOTIDE SEQUENCE [LARGE SCALE GENOMIC DNA]</scope>
    <source>
        <strain evidence="1 2">ATCC 11539</strain>
    </source>
</reference>
<dbReference type="GeneID" id="19303130"/>
<evidence type="ECO:0008006" key="3">
    <source>
        <dbReference type="Google" id="ProtNLM"/>
    </source>
</evidence>
<feature type="non-terminal residue" evidence="1">
    <location>
        <position position="247"/>
    </location>
</feature>
<dbReference type="HOGENOM" id="CLU_1107275_0_0_1"/>
<organism evidence="1 2">
    <name type="scientific">Gloeophyllum trabeum (strain ATCC 11539 / FP-39264 / Madison 617)</name>
    <name type="common">Brown rot fungus</name>
    <dbReference type="NCBI Taxonomy" id="670483"/>
    <lineage>
        <taxon>Eukaryota</taxon>
        <taxon>Fungi</taxon>
        <taxon>Dikarya</taxon>
        <taxon>Basidiomycota</taxon>
        <taxon>Agaricomycotina</taxon>
        <taxon>Agaricomycetes</taxon>
        <taxon>Gloeophyllales</taxon>
        <taxon>Gloeophyllaceae</taxon>
        <taxon>Gloeophyllum</taxon>
    </lineage>
</organism>
<proteinExistence type="predicted"/>
<dbReference type="OrthoDB" id="3257543at2759"/>
<dbReference type="EMBL" id="KB469681">
    <property type="protein sequence ID" value="EPQ49741.1"/>
    <property type="molecule type" value="Genomic_DNA"/>
</dbReference>
<evidence type="ECO:0000313" key="2">
    <source>
        <dbReference type="Proteomes" id="UP000030669"/>
    </source>
</evidence>
<dbReference type="eggNOG" id="ENOG502RZ5B">
    <property type="taxonomic scope" value="Eukaryota"/>
</dbReference>
<keyword evidence="2" id="KW-1185">Reference proteome</keyword>
<dbReference type="Proteomes" id="UP000030669">
    <property type="component" value="Unassembled WGS sequence"/>
</dbReference>
<evidence type="ECO:0000313" key="1">
    <source>
        <dbReference type="EMBL" id="EPQ49741.1"/>
    </source>
</evidence>
<name>S7PPE1_GLOTA</name>